<dbReference type="PROSITE" id="PS51257">
    <property type="entry name" value="PROKAR_LIPOPROTEIN"/>
    <property type="match status" value="1"/>
</dbReference>
<dbReference type="Pfam" id="PF07995">
    <property type="entry name" value="GSDH"/>
    <property type="match status" value="1"/>
</dbReference>
<sequence>MAARLVSLILLSLILLACGSGDGGAETARQAGGLRLVRVGTFDRPLLATAPRGDRRRLMVVQQGGVIRTVRDGRTLAAPFLDLRTRVVAGGEQGLLGLAFAPDYARSGAQAVWEFRRRTLDRADPASGRLVLRMADSEGNHNGGNLAFGPDRLLYIGTGDGGGGGDRHGARGNAQSLSSLLGKILRIDPRASGGRAYRVPASNPFTGRPGARGEIYAYGLRNPWRFSFDRRTGDLAIADVGQDAVEELDFAHRGRARGANFGWGVWEGRSRYTAGETAPGAVAPVLTKRHADGWCSITGGHVLRDPGLPASLRGRYVYGDFCRGHLRTVVLRSGRARGDRPLALPRVASLASFGEDARGRVYVVSVDGPVYRLARG</sequence>
<organism evidence="2">
    <name type="scientific">freshwater metagenome</name>
    <dbReference type="NCBI Taxonomy" id="449393"/>
    <lineage>
        <taxon>unclassified sequences</taxon>
        <taxon>metagenomes</taxon>
        <taxon>ecological metagenomes</taxon>
    </lineage>
</organism>
<dbReference type="SUPFAM" id="SSF50952">
    <property type="entry name" value="Soluble quinoprotein glucose dehydrogenase"/>
    <property type="match status" value="1"/>
</dbReference>
<dbReference type="PANTHER" id="PTHR19328">
    <property type="entry name" value="HEDGEHOG-INTERACTING PROTEIN"/>
    <property type="match status" value="1"/>
</dbReference>
<dbReference type="PANTHER" id="PTHR19328:SF75">
    <property type="entry name" value="ALDOSE SUGAR DEHYDROGENASE YLII"/>
    <property type="match status" value="1"/>
</dbReference>
<dbReference type="InterPro" id="IPR011041">
    <property type="entry name" value="Quinoprot_gluc/sorb_DH_b-prop"/>
</dbReference>
<dbReference type="InterPro" id="IPR012938">
    <property type="entry name" value="Glc/Sorbosone_DH"/>
</dbReference>
<evidence type="ECO:0000259" key="1">
    <source>
        <dbReference type="Pfam" id="PF07995"/>
    </source>
</evidence>
<feature type="domain" description="Glucose/Sorbosone dehydrogenase" evidence="1">
    <location>
        <begin position="54"/>
        <end position="364"/>
    </location>
</feature>
<reference evidence="2" key="1">
    <citation type="submission" date="2020-05" db="EMBL/GenBank/DDBJ databases">
        <authorList>
            <person name="Chiriac C."/>
            <person name="Salcher M."/>
            <person name="Ghai R."/>
            <person name="Kavagutti S V."/>
        </authorList>
    </citation>
    <scope>NUCLEOTIDE SEQUENCE</scope>
</reference>
<protein>
    <submittedName>
        <fullName evidence="2">Unannotated protein</fullName>
    </submittedName>
</protein>
<name>A0A6J7I8B7_9ZZZZ</name>
<dbReference type="EMBL" id="CAFBMX010000004">
    <property type="protein sequence ID" value="CAB4926862.1"/>
    <property type="molecule type" value="Genomic_DNA"/>
</dbReference>
<accession>A0A6J7I8B7</accession>
<evidence type="ECO:0000313" key="2">
    <source>
        <dbReference type="EMBL" id="CAB4926862.1"/>
    </source>
</evidence>
<dbReference type="AlphaFoldDB" id="A0A6J7I8B7"/>
<gene>
    <name evidence="2" type="ORF">UFOPK3674_00903</name>
</gene>
<dbReference type="Gene3D" id="2.120.10.30">
    <property type="entry name" value="TolB, C-terminal domain"/>
    <property type="match status" value="1"/>
</dbReference>
<dbReference type="InterPro" id="IPR011042">
    <property type="entry name" value="6-blade_b-propeller_TolB-like"/>
</dbReference>
<proteinExistence type="predicted"/>